<evidence type="ECO:0000313" key="2">
    <source>
        <dbReference type="Proteomes" id="UP000789860"/>
    </source>
</evidence>
<organism evidence="1 2">
    <name type="scientific">Scutellospora calospora</name>
    <dbReference type="NCBI Taxonomy" id="85575"/>
    <lineage>
        <taxon>Eukaryota</taxon>
        <taxon>Fungi</taxon>
        <taxon>Fungi incertae sedis</taxon>
        <taxon>Mucoromycota</taxon>
        <taxon>Glomeromycotina</taxon>
        <taxon>Glomeromycetes</taxon>
        <taxon>Diversisporales</taxon>
        <taxon>Gigasporaceae</taxon>
        <taxon>Scutellospora</taxon>
    </lineage>
</organism>
<dbReference type="Proteomes" id="UP000789860">
    <property type="component" value="Unassembled WGS sequence"/>
</dbReference>
<feature type="non-terminal residue" evidence="1">
    <location>
        <position position="1"/>
    </location>
</feature>
<protein>
    <submittedName>
        <fullName evidence="1">4765_t:CDS:1</fullName>
    </submittedName>
</protein>
<dbReference type="EMBL" id="CAJVPM010047117">
    <property type="protein sequence ID" value="CAG8720145.1"/>
    <property type="molecule type" value="Genomic_DNA"/>
</dbReference>
<reference evidence="1" key="1">
    <citation type="submission" date="2021-06" db="EMBL/GenBank/DDBJ databases">
        <authorList>
            <person name="Kallberg Y."/>
            <person name="Tangrot J."/>
            <person name="Rosling A."/>
        </authorList>
    </citation>
    <scope>NUCLEOTIDE SEQUENCE</scope>
    <source>
        <strain evidence="1">AU212A</strain>
    </source>
</reference>
<comment type="caution">
    <text evidence="1">The sequence shown here is derived from an EMBL/GenBank/DDBJ whole genome shotgun (WGS) entry which is preliminary data.</text>
</comment>
<name>A0ACA9PRP0_9GLOM</name>
<proteinExistence type="predicted"/>
<sequence>CVAETQARIANRMCLAWCKFFPIASSIIHPLVLGGWLIFRAAGSSRRQQQSQQHVQDSDWTHLGIAIRLVVDIRAWPAIAKFVSDPKVGEKLTLVEAATA</sequence>
<gene>
    <name evidence="1" type="ORF">SCALOS_LOCUS11224</name>
</gene>
<evidence type="ECO:0000313" key="1">
    <source>
        <dbReference type="EMBL" id="CAG8720145.1"/>
    </source>
</evidence>
<accession>A0ACA9PRP0</accession>
<feature type="non-terminal residue" evidence="1">
    <location>
        <position position="100"/>
    </location>
</feature>
<keyword evidence="2" id="KW-1185">Reference proteome</keyword>